<keyword evidence="1" id="KW-0812">Transmembrane</keyword>
<keyword evidence="1" id="KW-1133">Transmembrane helix</keyword>
<keyword evidence="3" id="KW-1185">Reference proteome</keyword>
<sequence>MSKGRVILLGLVISLLIPIIHLITLEASTSYKNSTQSGRSNISIMKQPVQEGAVVDVEDAARYSQGHLHIFYWYSYTAIDFLRDFVVSMLVYWLIVVVLRVLRLKILKHRKIS</sequence>
<organism evidence="2 3">
    <name type="scientific">Paenibacillus montaniterrae</name>
    <dbReference type="NCBI Taxonomy" id="429341"/>
    <lineage>
        <taxon>Bacteria</taxon>
        <taxon>Bacillati</taxon>
        <taxon>Bacillota</taxon>
        <taxon>Bacilli</taxon>
        <taxon>Bacillales</taxon>
        <taxon>Paenibacillaceae</taxon>
        <taxon>Paenibacillus</taxon>
    </lineage>
</organism>
<evidence type="ECO:0000313" key="2">
    <source>
        <dbReference type="EMBL" id="GIP18170.1"/>
    </source>
</evidence>
<evidence type="ECO:0000256" key="1">
    <source>
        <dbReference type="SAM" id="Phobius"/>
    </source>
</evidence>
<accession>A0A920CZ81</accession>
<dbReference type="AlphaFoldDB" id="A0A920CZ81"/>
<evidence type="ECO:0000313" key="3">
    <source>
        <dbReference type="Proteomes" id="UP000683139"/>
    </source>
</evidence>
<keyword evidence="1" id="KW-0472">Membrane</keyword>
<reference evidence="2" key="1">
    <citation type="submission" date="2021-03" db="EMBL/GenBank/DDBJ databases">
        <title>Antimicrobial resistance genes in bacteria isolated from Japanese honey, and their potential for conferring macrolide and lincosamide resistance in the American foulbrood pathogen Paenibacillus larvae.</title>
        <authorList>
            <person name="Okamoto M."/>
            <person name="Kumagai M."/>
            <person name="Kanamori H."/>
            <person name="Takamatsu D."/>
        </authorList>
    </citation>
    <scope>NUCLEOTIDE SEQUENCE</scope>
    <source>
        <strain evidence="2">J40TS1</strain>
    </source>
</reference>
<comment type="caution">
    <text evidence="2">The sequence shown here is derived from an EMBL/GenBank/DDBJ whole genome shotgun (WGS) entry which is preliminary data.</text>
</comment>
<name>A0A920CZ81_9BACL</name>
<feature type="transmembrane region" description="Helical" evidence="1">
    <location>
        <begin position="81"/>
        <end position="102"/>
    </location>
</feature>
<dbReference type="Proteomes" id="UP000683139">
    <property type="component" value="Unassembled WGS sequence"/>
</dbReference>
<proteinExistence type="predicted"/>
<dbReference type="RefSeq" id="WP_213518226.1">
    <property type="nucleotide sequence ID" value="NZ_BOSE01000007.1"/>
</dbReference>
<protein>
    <submittedName>
        <fullName evidence="2">Uncharacterized protein</fullName>
    </submittedName>
</protein>
<gene>
    <name evidence="2" type="ORF">J40TS1_38120</name>
</gene>
<dbReference type="EMBL" id="BOSE01000007">
    <property type="protein sequence ID" value="GIP18170.1"/>
    <property type="molecule type" value="Genomic_DNA"/>
</dbReference>